<comment type="caution">
    <text evidence="1">The sequence shown here is derived from an EMBL/GenBank/DDBJ whole genome shotgun (WGS) entry which is preliminary data.</text>
</comment>
<dbReference type="AlphaFoldDB" id="A0A835H3F5"/>
<reference evidence="1 2" key="1">
    <citation type="submission" date="2020-10" db="EMBL/GenBank/DDBJ databases">
        <title>The Coptis chinensis genome and diversification of protoberbering-type alkaloids.</title>
        <authorList>
            <person name="Wang B."/>
            <person name="Shu S."/>
            <person name="Song C."/>
            <person name="Liu Y."/>
        </authorList>
    </citation>
    <scope>NUCLEOTIDE SEQUENCE [LARGE SCALE GENOMIC DNA]</scope>
    <source>
        <strain evidence="1">HL-2020</strain>
        <tissue evidence="1">Leaf</tissue>
    </source>
</reference>
<keyword evidence="2" id="KW-1185">Reference proteome</keyword>
<sequence length="112" mass="12649">MGGSTIPMYVLESDMIRKGFVVRKQKLVYGGRDLVRNDSRVRDYGVGDENVPIGLLMDDQWFIDDICGINDAVIHLLVQKSAKVRAKPVDKNFEFSFDAQYSSGNEDESNDE</sequence>
<evidence type="ECO:0000313" key="1">
    <source>
        <dbReference type="EMBL" id="KAF9589978.1"/>
    </source>
</evidence>
<gene>
    <name evidence="1" type="ORF">IFM89_029715</name>
</gene>
<dbReference type="Proteomes" id="UP000631114">
    <property type="component" value="Unassembled WGS sequence"/>
</dbReference>
<organism evidence="1 2">
    <name type="scientific">Coptis chinensis</name>
    <dbReference type="NCBI Taxonomy" id="261450"/>
    <lineage>
        <taxon>Eukaryota</taxon>
        <taxon>Viridiplantae</taxon>
        <taxon>Streptophyta</taxon>
        <taxon>Embryophyta</taxon>
        <taxon>Tracheophyta</taxon>
        <taxon>Spermatophyta</taxon>
        <taxon>Magnoliopsida</taxon>
        <taxon>Ranunculales</taxon>
        <taxon>Ranunculaceae</taxon>
        <taxon>Coptidoideae</taxon>
        <taxon>Coptis</taxon>
    </lineage>
</organism>
<proteinExistence type="predicted"/>
<name>A0A835H3F5_9MAGN</name>
<protein>
    <recommendedName>
        <fullName evidence="3">Ubiquitin-like domain-containing protein</fullName>
    </recommendedName>
</protein>
<dbReference type="OrthoDB" id="1717186at2759"/>
<accession>A0A835H3F5</accession>
<evidence type="ECO:0000313" key="2">
    <source>
        <dbReference type="Proteomes" id="UP000631114"/>
    </source>
</evidence>
<evidence type="ECO:0008006" key="3">
    <source>
        <dbReference type="Google" id="ProtNLM"/>
    </source>
</evidence>
<dbReference type="EMBL" id="JADFTS010000009">
    <property type="protein sequence ID" value="KAF9589978.1"/>
    <property type="molecule type" value="Genomic_DNA"/>
</dbReference>